<keyword evidence="1" id="KW-0479">Metal-binding</keyword>
<dbReference type="InterPro" id="IPR001279">
    <property type="entry name" value="Metallo-B-lactamas"/>
</dbReference>
<dbReference type="InterPro" id="IPR052195">
    <property type="entry name" value="Bact_Alkyl/Aryl-Sulfatase"/>
</dbReference>
<evidence type="ECO:0000313" key="7">
    <source>
        <dbReference type="Proteomes" id="UP001157353"/>
    </source>
</evidence>
<evidence type="ECO:0000313" key="6">
    <source>
        <dbReference type="EMBL" id="GLS92114.1"/>
    </source>
</evidence>
<proteinExistence type="inferred from homology"/>
<keyword evidence="3" id="KW-0862">Zinc</keyword>
<dbReference type="InterPro" id="IPR044097">
    <property type="entry name" value="Bds1/SdsA1_MBL-fold"/>
</dbReference>
<dbReference type="InterPro" id="IPR036866">
    <property type="entry name" value="RibonucZ/Hydroxyglut_hydro"/>
</dbReference>
<dbReference type="PANTHER" id="PTHR43223">
    <property type="entry name" value="ALKYL/ARYL-SULFATASE"/>
    <property type="match status" value="1"/>
</dbReference>
<dbReference type="Proteomes" id="UP001157353">
    <property type="component" value="Unassembled WGS sequence"/>
</dbReference>
<comment type="caution">
    <text evidence="6">The sequence shown here is derived from an EMBL/GenBank/DDBJ whole genome shotgun (WGS) entry which is preliminary data.</text>
</comment>
<sequence>MTIRFKKLALPVTIATAIFTSGCGSEQPVTEVKTFPVIEATSAIGQELQTSSAQQYQNINLDARFKNDILFEHESNLFWGKGERIKVLSKTGQTLAYTAESDHVHPTLTKHGRKMDQAIIQVDDNVYLGYGFGLDTPVMIEGDDGIIIVDPGESVQMAESVREQFRQITDKPVKAIIYSHNHIDHISGVRAWATDEQVASGEIKIIAQEGLTAAVANWSSNLGTLFGHRTSYTGAKHVEEGEHGTVNDGLGPRFMQGDISFIEPNTLIEANATLDITISGVHMQIVNVPSETKDEIIVYLPEQKILHAAEVLQGENFPNLHTIRGTKFRDPAMWFKGIDVMREFDTEIMINSHGRPVEGKEAVANILTAYRDAIQYTHDQTIRYMNKGLTPDELVEVVKLPKHLAEHPWLGEHYGTVAHAVRQIYVGYNGFFEADPWQLEPMAYEQRAKAFVEIMGGRDNIMTTAKAAIEAENFTFAAEILSYPITMNKDDLEARQLKADAYKTWAAQQVNINWRNWGLNAAAELEGTRDFSNLISFASVDVLTALPSKQILDMMTSTLIAENTLDVHMTLAYYFADTNESFAIEIRNGIAQLHEQAVNNADVKINTTRAVLNQILMAGPQAQQVIAENMQSGQFIFANGSIQEFGQFMGYFDKPMAPKDLMLIVR</sequence>
<dbReference type="Gene3D" id="3.60.15.30">
    <property type="entry name" value="Metallo-beta-lactamase domain"/>
    <property type="match status" value="1"/>
</dbReference>
<protein>
    <submittedName>
        <fullName evidence="6">Alkyl sulfatase</fullName>
    </submittedName>
</protein>
<dbReference type="Pfam" id="PF14863">
    <property type="entry name" value="Alkyl_sulf_dimr"/>
    <property type="match status" value="1"/>
</dbReference>
<dbReference type="InterPro" id="IPR029228">
    <property type="entry name" value="Alkyl_sulf_dimr"/>
</dbReference>
<organism evidence="6 7">
    <name type="scientific">Psychromonas marina</name>
    <dbReference type="NCBI Taxonomy" id="88364"/>
    <lineage>
        <taxon>Bacteria</taxon>
        <taxon>Pseudomonadati</taxon>
        <taxon>Pseudomonadota</taxon>
        <taxon>Gammaproteobacteria</taxon>
        <taxon>Alteromonadales</taxon>
        <taxon>Psychromonadaceae</taxon>
        <taxon>Psychromonas</taxon>
    </lineage>
</organism>
<dbReference type="SUPFAM" id="SSF56281">
    <property type="entry name" value="Metallo-hydrolase/oxidoreductase"/>
    <property type="match status" value="1"/>
</dbReference>
<evidence type="ECO:0000256" key="1">
    <source>
        <dbReference type="ARBA" id="ARBA00022723"/>
    </source>
</evidence>
<gene>
    <name evidence="6" type="primary">sepA</name>
    <name evidence="6" type="ORF">GCM10007916_31840</name>
</gene>
<evidence type="ECO:0000256" key="4">
    <source>
        <dbReference type="ARBA" id="ARBA00033751"/>
    </source>
</evidence>
<evidence type="ECO:0000259" key="5">
    <source>
        <dbReference type="SMART" id="SM00849"/>
    </source>
</evidence>
<dbReference type="EMBL" id="BSPQ01000018">
    <property type="protein sequence ID" value="GLS92114.1"/>
    <property type="molecule type" value="Genomic_DNA"/>
</dbReference>
<reference evidence="7" key="1">
    <citation type="journal article" date="2019" name="Int. J. Syst. Evol. Microbiol.">
        <title>The Global Catalogue of Microorganisms (GCM) 10K type strain sequencing project: providing services to taxonomists for standard genome sequencing and annotation.</title>
        <authorList>
            <consortium name="The Broad Institute Genomics Platform"/>
            <consortium name="The Broad Institute Genome Sequencing Center for Infectious Disease"/>
            <person name="Wu L."/>
            <person name="Ma J."/>
        </authorList>
    </citation>
    <scope>NUCLEOTIDE SEQUENCE [LARGE SCALE GENOMIC DNA]</scope>
    <source>
        <strain evidence="7">NBRC 103166</strain>
    </source>
</reference>
<dbReference type="PROSITE" id="PS51257">
    <property type="entry name" value="PROKAR_LIPOPROTEIN"/>
    <property type="match status" value="1"/>
</dbReference>
<dbReference type="SMART" id="SM00849">
    <property type="entry name" value="Lactamase_B"/>
    <property type="match status" value="1"/>
</dbReference>
<dbReference type="SUPFAM" id="SSF55718">
    <property type="entry name" value="SCP-like"/>
    <property type="match status" value="1"/>
</dbReference>
<dbReference type="InterPro" id="IPR036527">
    <property type="entry name" value="SCP2_sterol-bd_dom_sf"/>
</dbReference>
<dbReference type="CDD" id="cd07710">
    <property type="entry name" value="arylsulfatase_Sdsa1-like_MBL-fold"/>
    <property type="match status" value="1"/>
</dbReference>
<dbReference type="Pfam" id="PF14864">
    <property type="entry name" value="Alkyl_sulf_C"/>
    <property type="match status" value="1"/>
</dbReference>
<feature type="domain" description="Metallo-beta-lactamase" evidence="5">
    <location>
        <begin position="134"/>
        <end position="353"/>
    </location>
</feature>
<dbReference type="Pfam" id="PF00753">
    <property type="entry name" value="Lactamase_B"/>
    <property type="match status" value="1"/>
</dbReference>
<dbReference type="InterPro" id="IPR029229">
    <property type="entry name" value="Alkyl_sulf_C"/>
</dbReference>
<keyword evidence="7" id="KW-1185">Reference proteome</keyword>
<dbReference type="PANTHER" id="PTHR43223:SF1">
    <property type="entry name" value="ALKYL_ARYL-SULFATASE BDS1"/>
    <property type="match status" value="1"/>
</dbReference>
<name>A0ABQ6E3Z6_9GAMM</name>
<dbReference type="Gene3D" id="3.30.1050.10">
    <property type="entry name" value="SCP2 sterol-binding domain"/>
    <property type="match status" value="1"/>
</dbReference>
<keyword evidence="2" id="KW-0378">Hydrolase</keyword>
<dbReference type="Gene3D" id="1.25.40.880">
    <property type="entry name" value="Alkyl sulfatase, dimerisation domain"/>
    <property type="match status" value="1"/>
</dbReference>
<dbReference type="InterPro" id="IPR038536">
    <property type="entry name" value="Alkyl/aryl-sulf_dimr_sf"/>
</dbReference>
<evidence type="ECO:0000256" key="2">
    <source>
        <dbReference type="ARBA" id="ARBA00022801"/>
    </source>
</evidence>
<comment type="similarity">
    <text evidence="4">Belongs to the metallo-beta-lactamase superfamily. Type III sulfatase family.</text>
</comment>
<accession>A0ABQ6E3Z6</accession>
<dbReference type="RefSeq" id="WP_284205210.1">
    <property type="nucleotide sequence ID" value="NZ_BSPQ01000018.1"/>
</dbReference>
<evidence type="ECO:0000256" key="3">
    <source>
        <dbReference type="ARBA" id="ARBA00022833"/>
    </source>
</evidence>